<dbReference type="Gene3D" id="1.20.144.10">
    <property type="entry name" value="Phosphatidic acid phosphatase type 2/haloperoxidase"/>
    <property type="match status" value="1"/>
</dbReference>
<dbReference type="InterPro" id="IPR036938">
    <property type="entry name" value="PAP2/HPO_sf"/>
</dbReference>
<feature type="transmembrane region" description="Helical" evidence="2">
    <location>
        <begin position="170"/>
        <end position="190"/>
    </location>
</feature>
<dbReference type="SUPFAM" id="SSF48317">
    <property type="entry name" value="Acid phosphatase/Vanadium-dependent haloperoxidase"/>
    <property type="match status" value="1"/>
</dbReference>
<evidence type="ECO:0000256" key="1">
    <source>
        <dbReference type="SAM" id="MobiDB-lite"/>
    </source>
</evidence>
<keyword evidence="2" id="KW-0812">Transmembrane</keyword>
<feature type="compositionally biased region" description="Basic and acidic residues" evidence="1">
    <location>
        <begin position="246"/>
        <end position="255"/>
    </location>
</feature>
<evidence type="ECO:0000256" key="2">
    <source>
        <dbReference type="SAM" id="Phobius"/>
    </source>
</evidence>
<feature type="region of interest" description="Disordered" evidence="1">
    <location>
        <begin position="223"/>
        <end position="271"/>
    </location>
</feature>
<dbReference type="Proteomes" id="UP000570003">
    <property type="component" value="Unassembled WGS sequence"/>
</dbReference>
<feature type="transmembrane region" description="Helical" evidence="2">
    <location>
        <begin position="196"/>
        <end position="214"/>
    </location>
</feature>
<comment type="caution">
    <text evidence="4">The sequence shown here is derived from an EMBL/GenBank/DDBJ whole genome shotgun (WGS) entry which is preliminary data.</text>
</comment>
<dbReference type="PANTHER" id="PTHR14969">
    <property type="entry name" value="SPHINGOSINE-1-PHOSPHATE PHOSPHOHYDROLASE"/>
    <property type="match status" value="1"/>
</dbReference>
<keyword evidence="2" id="KW-1133">Transmembrane helix</keyword>
<dbReference type="Pfam" id="PF01569">
    <property type="entry name" value="PAP2"/>
    <property type="match status" value="1"/>
</dbReference>
<dbReference type="PANTHER" id="PTHR14969:SF13">
    <property type="entry name" value="AT30094P"/>
    <property type="match status" value="1"/>
</dbReference>
<accession>A0AA44DH72</accession>
<dbReference type="AlphaFoldDB" id="A0AA44DH72"/>
<organism evidence="4 5">
    <name type="scientific">Streptomyces somaliensis (strain ATCC 33201 / DSM 40738 / JCM 12659 / KCTC 9044 / NCTC 11332 / NRRL B-12077 / IP 733)</name>
    <dbReference type="NCBI Taxonomy" id="1134445"/>
    <lineage>
        <taxon>Bacteria</taxon>
        <taxon>Bacillati</taxon>
        <taxon>Actinomycetota</taxon>
        <taxon>Actinomycetes</taxon>
        <taxon>Kitasatosporales</taxon>
        <taxon>Streptomycetaceae</taxon>
        <taxon>Streptomyces</taxon>
    </lineage>
</organism>
<gene>
    <name evidence="4" type="ORF">HGA06_20865</name>
</gene>
<dbReference type="SMART" id="SM00014">
    <property type="entry name" value="acidPPc"/>
    <property type="match status" value="1"/>
</dbReference>
<sequence length="271" mass="27879">MHPSASAPSLVRSPLVRAAAVGCGAAAVVLLLLVAAAWAPLLAFDRAVVEGLHPVAVRRPALTGCVRVLSDWVWDPLTLRVLLGVVALALWRAGEPGPAALLVGTCAVAAAVQQGAKTLVGRERPRWPDPVDSAEFAAFPSGHAMTAAVVCGLLWWAAVRAARRALVRPVAVAGAVSTAGVGLTRVYLGVHWPSDVLGGWLLGACLAAAAVAAYERWAAGCGPRARQRGRRREPARGGRSAGTRTAGRDPADRPARGGWAAGPRSAPKRAG</sequence>
<dbReference type="InterPro" id="IPR000326">
    <property type="entry name" value="PAP2/HPO"/>
</dbReference>
<dbReference type="RefSeq" id="WP_168440699.1">
    <property type="nucleotide sequence ID" value="NZ_JAAXOU010000379.1"/>
</dbReference>
<evidence type="ECO:0000259" key="3">
    <source>
        <dbReference type="SMART" id="SM00014"/>
    </source>
</evidence>
<proteinExistence type="predicted"/>
<dbReference type="EMBL" id="JAAXOU010000379">
    <property type="protein sequence ID" value="NKY16484.1"/>
    <property type="molecule type" value="Genomic_DNA"/>
</dbReference>
<feature type="transmembrane region" description="Helical" evidence="2">
    <location>
        <begin position="15"/>
        <end position="39"/>
    </location>
</feature>
<evidence type="ECO:0000313" key="4">
    <source>
        <dbReference type="EMBL" id="NKY16484.1"/>
    </source>
</evidence>
<feature type="transmembrane region" description="Helical" evidence="2">
    <location>
        <begin position="136"/>
        <end position="158"/>
    </location>
</feature>
<evidence type="ECO:0000313" key="5">
    <source>
        <dbReference type="Proteomes" id="UP000570003"/>
    </source>
</evidence>
<keyword evidence="5" id="KW-1185">Reference proteome</keyword>
<protein>
    <submittedName>
        <fullName evidence="4">Phosphatase PAP2 family protein</fullName>
    </submittedName>
</protein>
<name>A0AA44DH72_STRE0</name>
<feature type="domain" description="Phosphatidic acid phosphatase type 2/haloperoxidase" evidence="3">
    <location>
        <begin position="99"/>
        <end position="211"/>
    </location>
</feature>
<dbReference type="CDD" id="cd03392">
    <property type="entry name" value="PAP2_like_2"/>
    <property type="match status" value="1"/>
</dbReference>
<reference evidence="4 5" key="1">
    <citation type="submission" date="2020-04" db="EMBL/GenBank/DDBJ databases">
        <title>MicrobeNet Type strains.</title>
        <authorList>
            <person name="Nicholson A.C."/>
        </authorList>
    </citation>
    <scope>NUCLEOTIDE SEQUENCE [LARGE SCALE GENOMIC DNA]</scope>
    <source>
        <strain evidence="4 5">DSM 40738</strain>
    </source>
</reference>
<keyword evidence="2" id="KW-0472">Membrane</keyword>